<evidence type="ECO:0000313" key="2">
    <source>
        <dbReference type="EMBL" id="KAG8065638.1"/>
    </source>
</evidence>
<comment type="caution">
    <text evidence="2">The sequence shown here is derived from an EMBL/GenBank/DDBJ whole genome shotgun (WGS) entry which is preliminary data.</text>
</comment>
<gene>
    <name evidence="2" type="ORF">GUJ93_ZPchr0004g39647</name>
</gene>
<feature type="compositionally biased region" description="Basic and acidic residues" evidence="1">
    <location>
        <begin position="72"/>
        <end position="89"/>
    </location>
</feature>
<dbReference type="Proteomes" id="UP000729402">
    <property type="component" value="Unassembled WGS sequence"/>
</dbReference>
<dbReference type="AlphaFoldDB" id="A0A8J5S6P4"/>
<name>A0A8J5S6P4_ZIZPA</name>
<proteinExistence type="predicted"/>
<evidence type="ECO:0000256" key="1">
    <source>
        <dbReference type="SAM" id="MobiDB-lite"/>
    </source>
</evidence>
<keyword evidence="3" id="KW-1185">Reference proteome</keyword>
<reference evidence="2" key="2">
    <citation type="submission" date="2021-02" db="EMBL/GenBank/DDBJ databases">
        <authorList>
            <person name="Kimball J.A."/>
            <person name="Haas M.W."/>
            <person name="Macchietto M."/>
            <person name="Kono T."/>
            <person name="Duquette J."/>
            <person name="Shao M."/>
        </authorList>
    </citation>
    <scope>NUCLEOTIDE SEQUENCE</scope>
    <source>
        <tissue evidence="2">Fresh leaf tissue</tissue>
    </source>
</reference>
<evidence type="ECO:0000313" key="3">
    <source>
        <dbReference type="Proteomes" id="UP000729402"/>
    </source>
</evidence>
<dbReference type="EMBL" id="JAAALK010000285">
    <property type="protein sequence ID" value="KAG8065638.1"/>
    <property type="molecule type" value="Genomic_DNA"/>
</dbReference>
<protein>
    <submittedName>
        <fullName evidence="2">Uncharacterized protein</fullName>
    </submittedName>
</protein>
<reference evidence="2" key="1">
    <citation type="journal article" date="2021" name="bioRxiv">
        <title>Whole Genome Assembly and Annotation of Northern Wild Rice, Zizania palustris L., Supports a Whole Genome Duplication in the Zizania Genus.</title>
        <authorList>
            <person name="Haas M."/>
            <person name="Kono T."/>
            <person name="Macchietto M."/>
            <person name="Millas R."/>
            <person name="McGilp L."/>
            <person name="Shao M."/>
            <person name="Duquette J."/>
            <person name="Hirsch C.N."/>
            <person name="Kimball J."/>
        </authorList>
    </citation>
    <scope>NUCLEOTIDE SEQUENCE</scope>
    <source>
        <tissue evidence="2">Fresh leaf tissue</tissue>
    </source>
</reference>
<organism evidence="2 3">
    <name type="scientific">Zizania palustris</name>
    <name type="common">Northern wild rice</name>
    <dbReference type="NCBI Taxonomy" id="103762"/>
    <lineage>
        <taxon>Eukaryota</taxon>
        <taxon>Viridiplantae</taxon>
        <taxon>Streptophyta</taxon>
        <taxon>Embryophyta</taxon>
        <taxon>Tracheophyta</taxon>
        <taxon>Spermatophyta</taxon>
        <taxon>Magnoliopsida</taxon>
        <taxon>Liliopsida</taxon>
        <taxon>Poales</taxon>
        <taxon>Poaceae</taxon>
        <taxon>BOP clade</taxon>
        <taxon>Oryzoideae</taxon>
        <taxon>Oryzeae</taxon>
        <taxon>Zizaniinae</taxon>
        <taxon>Zizania</taxon>
    </lineage>
</organism>
<accession>A0A8J5S6P4</accession>
<sequence length="102" mass="11689">MREVCFVRPSANTYLPRGYRKDLMTHWHDYYPRCGGAGDSGPRHNRREQRRLRAATEALDGVAARNLSTVRQAEDRDEGQRPPEPHDLAPDVPHCRSPVLMP</sequence>
<feature type="region of interest" description="Disordered" evidence="1">
    <location>
        <begin position="57"/>
        <end position="102"/>
    </location>
</feature>